<dbReference type="InterPro" id="IPR011041">
    <property type="entry name" value="Quinoprot_gluc/sorb_DH_b-prop"/>
</dbReference>
<dbReference type="OrthoDB" id="9980884at2759"/>
<dbReference type="SUPFAM" id="SSF50952">
    <property type="entry name" value="Soluble quinoprotein glucose dehydrogenase"/>
    <property type="match status" value="1"/>
</dbReference>
<evidence type="ECO:0000313" key="6">
    <source>
        <dbReference type="Proteomes" id="UP000663881"/>
    </source>
</evidence>
<protein>
    <recommendedName>
        <fullName evidence="7">NHL repeat containing protein</fullName>
    </recommendedName>
</protein>
<dbReference type="Proteomes" id="UP000663891">
    <property type="component" value="Unassembled WGS sequence"/>
</dbReference>
<comment type="caution">
    <text evidence="5">The sequence shown here is derived from an EMBL/GenBank/DDBJ whole genome shotgun (WGS) entry which is preliminary data.</text>
</comment>
<dbReference type="InterPro" id="IPR001258">
    <property type="entry name" value="NHL_repeat"/>
</dbReference>
<dbReference type="Pfam" id="PF01436">
    <property type="entry name" value="NHL"/>
    <property type="match status" value="2"/>
</dbReference>
<dbReference type="InterPro" id="IPR011042">
    <property type="entry name" value="6-blade_b-propeller_TolB-like"/>
</dbReference>
<name>A0A819W5L7_9BILA</name>
<proteinExistence type="predicted"/>
<evidence type="ECO:0000313" key="4">
    <source>
        <dbReference type="EMBL" id="CAF1256422.1"/>
    </source>
</evidence>
<dbReference type="EMBL" id="CAJOAY010005755">
    <property type="protein sequence ID" value="CAF4118711.1"/>
    <property type="molecule type" value="Genomic_DNA"/>
</dbReference>
<dbReference type="GO" id="GO:0008270">
    <property type="term" value="F:zinc ion binding"/>
    <property type="evidence" value="ECO:0007669"/>
    <property type="project" value="UniProtKB-KW"/>
</dbReference>
<evidence type="ECO:0000256" key="1">
    <source>
        <dbReference type="ARBA" id="ARBA00022737"/>
    </source>
</evidence>
<dbReference type="Gene3D" id="2.120.10.30">
    <property type="entry name" value="TolB, C-terminal domain"/>
    <property type="match status" value="1"/>
</dbReference>
<dbReference type="EMBL" id="CAJNON010000426">
    <property type="protein sequence ID" value="CAF1256422.1"/>
    <property type="molecule type" value="Genomic_DNA"/>
</dbReference>
<feature type="repeat" description="NHL" evidence="2">
    <location>
        <begin position="295"/>
        <end position="332"/>
    </location>
</feature>
<feature type="signal peptide" evidence="3">
    <location>
        <begin position="1"/>
        <end position="23"/>
    </location>
</feature>
<keyword evidence="1" id="KW-0677">Repeat</keyword>
<dbReference type="InterPro" id="IPR050952">
    <property type="entry name" value="TRIM-NHL_E3_ligases"/>
</dbReference>
<accession>A0A819W5L7</accession>
<evidence type="ECO:0000256" key="3">
    <source>
        <dbReference type="SAM" id="SignalP"/>
    </source>
</evidence>
<reference evidence="5" key="1">
    <citation type="submission" date="2021-02" db="EMBL/GenBank/DDBJ databases">
        <authorList>
            <person name="Nowell W R."/>
        </authorList>
    </citation>
    <scope>NUCLEOTIDE SEQUENCE</scope>
</reference>
<dbReference type="PANTHER" id="PTHR24104:SF25">
    <property type="entry name" value="PROTEIN LIN-41"/>
    <property type="match status" value="1"/>
</dbReference>
<dbReference type="CDD" id="cd05819">
    <property type="entry name" value="NHL"/>
    <property type="match status" value="1"/>
</dbReference>
<evidence type="ECO:0008006" key="7">
    <source>
        <dbReference type="Google" id="ProtNLM"/>
    </source>
</evidence>
<dbReference type="SUPFAM" id="SSF101898">
    <property type="entry name" value="NHL repeat"/>
    <property type="match status" value="1"/>
</dbReference>
<evidence type="ECO:0000313" key="5">
    <source>
        <dbReference type="EMBL" id="CAF4118711.1"/>
    </source>
</evidence>
<gene>
    <name evidence="5" type="ORF">OKA104_LOCUS36607</name>
    <name evidence="4" type="ORF">VCS650_LOCUS28624</name>
</gene>
<sequence length="347" mass="37790">MQTMWSTSFLLSMILSLSGQVRAATGTARPPLPPMPDDDICASATWNRNGITVAGGNGVGSALNQLHYPYGLFVDDDDTIYIVDSLNYRVVKWEAGVSTGRLVAGGNGEGNRNNQLSYTTKVVVDKTGTIFICDADNKRVQRWSKNDNYGQTVIANISCIGLALDNKGSLYVSDNEKYRVIKLPDEQVVAGGNGEGFALNQFENPDHIFVDHDQSVFVVDYGNNLVMKWAVDAKEGIVVAGGNGWGNHTNQLAAPTSVAVDHMGTAYVVDRNNHRVMRWFKDSKAGSVIIGGQGWGNETNKLCTPRDLAFDRQGNLYVADAANHRIQMFAIDKSSCAKGTYRKDAIN</sequence>
<evidence type="ECO:0000256" key="2">
    <source>
        <dbReference type="PROSITE-ProRule" id="PRU00504"/>
    </source>
</evidence>
<dbReference type="Gene3D" id="2.40.10.500">
    <property type="match status" value="2"/>
</dbReference>
<dbReference type="PROSITE" id="PS51125">
    <property type="entry name" value="NHL"/>
    <property type="match status" value="1"/>
</dbReference>
<dbReference type="PANTHER" id="PTHR24104">
    <property type="entry name" value="E3 UBIQUITIN-PROTEIN LIGASE NHLRC1-RELATED"/>
    <property type="match status" value="1"/>
</dbReference>
<organism evidence="5 6">
    <name type="scientific">Adineta steineri</name>
    <dbReference type="NCBI Taxonomy" id="433720"/>
    <lineage>
        <taxon>Eukaryota</taxon>
        <taxon>Metazoa</taxon>
        <taxon>Spiralia</taxon>
        <taxon>Gnathifera</taxon>
        <taxon>Rotifera</taxon>
        <taxon>Eurotatoria</taxon>
        <taxon>Bdelloidea</taxon>
        <taxon>Adinetida</taxon>
        <taxon>Adinetidae</taxon>
        <taxon>Adineta</taxon>
    </lineage>
</organism>
<dbReference type="Proteomes" id="UP000663881">
    <property type="component" value="Unassembled WGS sequence"/>
</dbReference>
<feature type="chain" id="PRO_5036415957" description="NHL repeat containing protein" evidence="3">
    <location>
        <begin position="24"/>
        <end position="347"/>
    </location>
</feature>
<dbReference type="AlphaFoldDB" id="A0A819W5L7"/>
<keyword evidence="3" id="KW-0732">Signal</keyword>